<evidence type="ECO:0000313" key="1">
    <source>
        <dbReference type="EMBL" id="MFD1125407.1"/>
    </source>
</evidence>
<protein>
    <submittedName>
        <fullName evidence="1">Uncharacterized protein</fullName>
    </submittedName>
</protein>
<sequence>MYPENSKEIKQWLDRADKVDLYEFLVRVAIERDELFYRELQRNFKPQSTQEKLAQLKGDIDLAFEKNLSSAITYDEDYEHISDFLSGIVKDAVGIVAKKDLSLAIQEILLVFEGFELIELKDDDGNVVFDDALTAISDLAQTSVKILSEEQKTVIVKTTIRISEAKAFNGWSDYRRALFDNIFMLVTDDTIKDVVKSENKFDKQYAKEYRQLYKNSTSY</sequence>
<accession>A0ABW3PIV4</accession>
<comment type="caution">
    <text evidence="1">The sequence shown here is derived from an EMBL/GenBank/DDBJ whole genome shotgun (WGS) entry which is preliminary data.</text>
</comment>
<dbReference type="EMBL" id="JBHTLH010000026">
    <property type="protein sequence ID" value="MFD1125407.1"/>
    <property type="molecule type" value="Genomic_DNA"/>
</dbReference>
<reference evidence="2" key="1">
    <citation type="journal article" date="2019" name="Int. J. Syst. Evol. Microbiol.">
        <title>The Global Catalogue of Microorganisms (GCM) 10K type strain sequencing project: providing services to taxonomists for standard genome sequencing and annotation.</title>
        <authorList>
            <consortium name="The Broad Institute Genomics Platform"/>
            <consortium name="The Broad Institute Genome Sequencing Center for Infectious Disease"/>
            <person name="Wu L."/>
            <person name="Ma J."/>
        </authorList>
    </citation>
    <scope>NUCLEOTIDE SEQUENCE [LARGE SCALE GENOMIC DNA]</scope>
    <source>
        <strain evidence="2">CCUG 71848</strain>
    </source>
</reference>
<dbReference type="Proteomes" id="UP001597156">
    <property type="component" value="Unassembled WGS sequence"/>
</dbReference>
<keyword evidence="2" id="KW-1185">Reference proteome</keyword>
<dbReference type="RefSeq" id="WP_121979099.1">
    <property type="nucleotide sequence ID" value="NZ_JBHTLH010000026.1"/>
</dbReference>
<proteinExistence type="predicted"/>
<evidence type="ECO:0000313" key="2">
    <source>
        <dbReference type="Proteomes" id="UP001597156"/>
    </source>
</evidence>
<name>A0ABW3PIV4_9LACO</name>
<gene>
    <name evidence="1" type="ORF">ACFQ22_08570</name>
</gene>
<organism evidence="1 2">
    <name type="scientific">Lentilactobacillus raoultii</name>
    <dbReference type="NCBI Taxonomy" id="1987503"/>
    <lineage>
        <taxon>Bacteria</taxon>
        <taxon>Bacillati</taxon>
        <taxon>Bacillota</taxon>
        <taxon>Bacilli</taxon>
        <taxon>Lactobacillales</taxon>
        <taxon>Lactobacillaceae</taxon>
        <taxon>Lentilactobacillus</taxon>
    </lineage>
</organism>